<evidence type="ECO:0008006" key="12">
    <source>
        <dbReference type="Google" id="ProtNLM"/>
    </source>
</evidence>
<dbReference type="FunFam" id="1.20.58.60:FF:000011">
    <property type="entry name" value="Spectrin beta chain"/>
    <property type="match status" value="1"/>
</dbReference>
<dbReference type="EMBL" id="QUSF01000004">
    <property type="protein sequence ID" value="RLW10074.1"/>
    <property type="molecule type" value="Genomic_DNA"/>
</dbReference>
<dbReference type="GO" id="GO:0016020">
    <property type="term" value="C:membrane"/>
    <property type="evidence" value="ECO:0007669"/>
    <property type="project" value="UniProtKB-ARBA"/>
</dbReference>
<dbReference type="FunFam" id="1.20.58.60:FF:000013">
    <property type="entry name" value="Spectrin alpha chain, non-erythrocytic 1"/>
    <property type="match status" value="1"/>
</dbReference>
<keyword evidence="3" id="KW-0117">Actin capping</keyword>
<feature type="compositionally biased region" description="Polar residues" evidence="9">
    <location>
        <begin position="1444"/>
        <end position="1460"/>
    </location>
</feature>
<keyword evidence="11" id="KW-1185">Reference proteome</keyword>
<dbReference type="PANTHER" id="PTHR11915">
    <property type="entry name" value="SPECTRIN/FILAMIN RELATED CYTOSKELETAL PROTEIN"/>
    <property type="match status" value="1"/>
</dbReference>
<dbReference type="Proteomes" id="UP000276834">
    <property type="component" value="Unassembled WGS sequence"/>
</dbReference>
<keyword evidence="7" id="KW-0206">Cytoskeleton</keyword>
<reference evidence="10 11" key="1">
    <citation type="journal article" date="2018" name="Proc. R. Soc. B">
        <title>A non-coding region near Follistatin controls head colour polymorphism in the Gouldian finch.</title>
        <authorList>
            <person name="Toomey M.B."/>
            <person name="Marques C.I."/>
            <person name="Andrade P."/>
            <person name="Araujo P.M."/>
            <person name="Sabatino S."/>
            <person name="Gazda M.A."/>
            <person name="Afonso S."/>
            <person name="Lopes R.J."/>
            <person name="Corbo J.C."/>
            <person name="Carneiro M."/>
        </authorList>
    </citation>
    <scope>NUCLEOTIDE SEQUENCE [LARGE SCALE GENOMIC DNA]</scope>
    <source>
        <strain evidence="10">Red01</strain>
        <tissue evidence="10">Muscle</tissue>
    </source>
</reference>
<dbReference type="GO" id="GO:0005856">
    <property type="term" value="C:cytoskeleton"/>
    <property type="evidence" value="ECO:0007669"/>
    <property type="project" value="UniProtKB-SubCell"/>
</dbReference>
<feature type="region of interest" description="Disordered" evidence="9">
    <location>
        <begin position="1372"/>
        <end position="1423"/>
    </location>
</feature>
<dbReference type="FunFam" id="1.20.58.60:FF:000309">
    <property type="entry name" value="Spectrin beta non-erythrocytic 5"/>
    <property type="match status" value="1"/>
</dbReference>
<comment type="similarity">
    <text evidence="2">Belongs to the spectrin family.</text>
</comment>
<dbReference type="Gene3D" id="1.20.58.60">
    <property type="match status" value="11"/>
</dbReference>
<comment type="subcellular location">
    <subcellularLocation>
        <location evidence="1">Cytoplasm</location>
        <location evidence="1">Cytoskeleton</location>
    </subcellularLocation>
</comment>
<gene>
    <name evidence="10" type="ORF">DV515_00002286</name>
</gene>
<dbReference type="Gene3D" id="2.30.29.30">
    <property type="entry name" value="Pleckstrin-homology domain (PH domain)/Phosphotyrosine-binding domain (PTB)"/>
    <property type="match status" value="1"/>
</dbReference>
<dbReference type="GO" id="GO:0005737">
    <property type="term" value="C:cytoplasm"/>
    <property type="evidence" value="ECO:0007669"/>
    <property type="project" value="UniProtKB-ARBA"/>
</dbReference>
<feature type="region of interest" description="Disordered" evidence="9">
    <location>
        <begin position="1490"/>
        <end position="1557"/>
    </location>
</feature>
<keyword evidence="8" id="KW-0175">Coiled coil</keyword>
<evidence type="ECO:0000313" key="11">
    <source>
        <dbReference type="Proteomes" id="UP000276834"/>
    </source>
</evidence>
<dbReference type="OrthoDB" id="9942256at2759"/>
<proteinExistence type="inferred from homology"/>
<dbReference type="GO" id="GO:0003779">
    <property type="term" value="F:actin binding"/>
    <property type="evidence" value="ECO:0007669"/>
    <property type="project" value="UniProtKB-KW"/>
</dbReference>
<dbReference type="FunFam" id="1.20.58.60:FF:000017">
    <property type="entry name" value="Spectrin alpha chain, non-erythrocytic 1"/>
    <property type="match status" value="1"/>
</dbReference>
<keyword evidence="4" id="KW-0963">Cytoplasm</keyword>
<feature type="region of interest" description="Disordered" evidence="9">
    <location>
        <begin position="1444"/>
        <end position="1463"/>
    </location>
</feature>
<dbReference type="SMART" id="SM00150">
    <property type="entry name" value="SPEC"/>
    <property type="match status" value="13"/>
</dbReference>
<dbReference type="Pfam" id="PF00435">
    <property type="entry name" value="Spectrin"/>
    <property type="match status" value="12"/>
</dbReference>
<feature type="coiled-coil region" evidence="8">
    <location>
        <begin position="296"/>
        <end position="323"/>
    </location>
</feature>
<organism evidence="10 11">
    <name type="scientific">Chloebia gouldiae</name>
    <name type="common">Gouldian finch</name>
    <name type="synonym">Erythrura gouldiae</name>
    <dbReference type="NCBI Taxonomy" id="44316"/>
    <lineage>
        <taxon>Eukaryota</taxon>
        <taxon>Metazoa</taxon>
        <taxon>Chordata</taxon>
        <taxon>Craniata</taxon>
        <taxon>Vertebrata</taxon>
        <taxon>Euteleostomi</taxon>
        <taxon>Archelosauria</taxon>
        <taxon>Archosauria</taxon>
        <taxon>Dinosauria</taxon>
        <taxon>Saurischia</taxon>
        <taxon>Theropoda</taxon>
        <taxon>Coelurosauria</taxon>
        <taxon>Aves</taxon>
        <taxon>Neognathae</taxon>
        <taxon>Neoaves</taxon>
        <taxon>Telluraves</taxon>
        <taxon>Australaves</taxon>
        <taxon>Passeriformes</taxon>
        <taxon>Passeroidea</taxon>
        <taxon>Passeridae</taxon>
        <taxon>Chloebia</taxon>
    </lineage>
</organism>
<dbReference type="GO" id="GO:0051693">
    <property type="term" value="P:actin filament capping"/>
    <property type="evidence" value="ECO:0007669"/>
    <property type="project" value="UniProtKB-KW"/>
</dbReference>
<feature type="compositionally biased region" description="Polar residues" evidence="9">
    <location>
        <begin position="1505"/>
        <end position="1515"/>
    </location>
</feature>
<dbReference type="InterPro" id="IPR011993">
    <property type="entry name" value="PH-like_dom_sf"/>
</dbReference>
<keyword evidence="5" id="KW-0677">Repeat</keyword>
<accession>A0A3L8SWQ7</accession>
<evidence type="ECO:0000256" key="1">
    <source>
        <dbReference type="ARBA" id="ARBA00004245"/>
    </source>
</evidence>
<feature type="coiled-coil region" evidence="8">
    <location>
        <begin position="918"/>
        <end position="981"/>
    </location>
</feature>
<evidence type="ECO:0000256" key="3">
    <source>
        <dbReference type="ARBA" id="ARBA00022467"/>
    </source>
</evidence>
<evidence type="ECO:0000256" key="2">
    <source>
        <dbReference type="ARBA" id="ARBA00006826"/>
    </source>
</evidence>
<feature type="non-terminal residue" evidence="10">
    <location>
        <position position="1625"/>
    </location>
</feature>
<keyword evidence="6" id="KW-0009">Actin-binding</keyword>
<dbReference type="CDD" id="cd00176">
    <property type="entry name" value="SPEC"/>
    <property type="match status" value="5"/>
</dbReference>
<dbReference type="FunFam" id="1.20.58.60:FF:000007">
    <property type="entry name" value="Spectrin alpha chain non-erythrocytic 1"/>
    <property type="match status" value="1"/>
</dbReference>
<feature type="coiled-coil region" evidence="8">
    <location>
        <begin position="798"/>
        <end position="871"/>
    </location>
</feature>
<dbReference type="FunFam" id="1.20.58.60:FF:000361">
    <property type="entry name" value="Spectrin, beta, non-erythrocytic 5"/>
    <property type="match status" value="1"/>
</dbReference>
<evidence type="ECO:0000256" key="8">
    <source>
        <dbReference type="SAM" id="Coils"/>
    </source>
</evidence>
<dbReference type="FunFam" id="1.20.58.60:FF:000135">
    <property type="entry name" value="Spectrin beta chain, non-erythrocytic"/>
    <property type="match status" value="1"/>
</dbReference>
<dbReference type="InterPro" id="IPR002017">
    <property type="entry name" value="Spectrin_repeat"/>
</dbReference>
<evidence type="ECO:0000256" key="5">
    <source>
        <dbReference type="ARBA" id="ARBA00022737"/>
    </source>
</evidence>
<comment type="caution">
    <text evidence="10">The sequence shown here is derived from an EMBL/GenBank/DDBJ whole genome shotgun (WGS) entry which is preliminary data.</text>
</comment>
<dbReference type="InterPro" id="IPR018159">
    <property type="entry name" value="Spectrin/alpha-actinin"/>
</dbReference>
<evidence type="ECO:0000256" key="4">
    <source>
        <dbReference type="ARBA" id="ARBA00022490"/>
    </source>
</evidence>
<dbReference type="SUPFAM" id="SSF46966">
    <property type="entry name" value="Spectrin repeat"/>
    <property type="match status" value="10"/>
</dbReference>
<sequence length="1625" mass="189165">MITLQEQASRLEKDDGLEGQKIQHKLKVINERKRQIKDLSQTRREKLQTALLLALFYQNLEEAEDWISERMQKLEDPSIQDPSNLQDKMKLLQKHQVFEAEILANEEIIIAVNKKGEALISKGHPKSGEIRRQVRMLQEHWEKLKRAVAARGKMLEDSRDFLEFLQKVDQEVMINVGDVGNDYEHCLQLKKKLNEFRGATSGESTVDDAHIRTINALAMKLERQNKEETKTIYERRKQLNEKWNSFHGNLNAYRKKLEGALEIHALIREIDDITERITEKSVLIQALDYGKDVESVENLIRRHEEMEREISIIKSKMEPLELESFRLSTRNPSINDKLTMKQQEMKKNWLRLQGQAKQRKEKLEASYQLQKFNLEMKEILDWAQNTRALMEAGGLPKTRVERFNALSDFGKELGNSGHYATPEIRQSLSRLQQAWSELIQAWKEQYIKLFQAQDLQKFYGYVEQIESWLSSKEAFLANEDLGDSVSSVESLQRKHTQFEKALEAQMEKIDEMASFAQQLTQNKHYDSENISSRCQAVLRRKKRLLENAAARRHLLEESRLLQKFLKNSFEVAAWINEKNSIAQDDSWKDPSNLQTKLQRHQAFQAEIMANRNRLDSIKSEGEKMLHERHYAPEAIQSRLQEMEELWEELLASCQDKWTKLQDAYKGLHFQRNVEDTGKWLEGVENDLKAPYNDNDLVVLNSHLKKQEEMEEDIAAHRDRLQELVVTAQQFQKEKHFLADELEEKVDELVQRYKRLHDPLQERRGSLEASRLQYQFFRDVDEELAWVCEKLPVASSKDYGKSLVTIQSLQEKHQNLENEINSRDALTRAVISTGQKLVRGGHSASRKIIEHLKELETSVETLKAEAQERRQRLMQSYEAHLFLNELLEVEAWLAERSFILETSDYGKNEESTQVLLRKLEATKLDMDSFRLRIEKVQETGASLINKDSPESSVILSKLQGILADYQSLLQKSDTQRKRLQEQFQLYQFEREFQLVDAWLSSKLSVAESDDYGQDLDDVEVLEKKFKDFVNEMKPLGHSKVVSLNELASKLDKEGHSKMDVIQKRTKQINEMWEKLCNAIEIRTENLRAAHQVHQYDHDVDEVKGWMQEKEAVVDIEDYGYDLPGVQTLLSHLEGVERDLGVIMKELERIRGDAWHLSRTYPQVKENIMERLTDVDECWENLDKKFLERKARLSQAEQVQLYFNDCRELMAWANEMHALVISEELANDVLGAELLIKRHEEYKREIEKQWLKYEEMQQAGGDLMKNGHFMAVEIEEKLLELSELMKKVKESWDMRKVLYEENWEIQLLRRELEQAEAWLAAKESFLSDPSYGDSVSEVEELLKKHHDFEKMLAAQEEKFAQLSRKTKREMNLLKQVDTEESDQKEKGKVVRVPSLRRKPSDKRNAPPKVTETKSTTPLPPVPTHSVSWRVPLETIFSPIEKSPTRFQEFTSSEVPEVQSSNKTEMKAETRLREIITPATPKVLAPQAVSLESSSSLGSPLSPTPISWQHSSNLSESQATDHRSPQEKGAIGSSLSSLQTKPTATPPEPGRRSLDNSPNLLLSGSSWERLKNMSSVSASLQNMEGFLEKRDQLLPRRQQPHSRSWKSFYVKLDGLTLDFYNDDKEANK</sequence>
<evidence type="ECO:0000313" key="10">
    <source>
        <dbReference type="EMBL" id="RLW10074.1"/>
    </source>
</evidence>
<dbReference type="FunFam" id="1.20.58.60:FF:000355">
    <property type="entry name" value="Spectrin, beta, non-erythrocytic 5"/>
    <property type="match status" value="1"/>
</dbReference>
<name>A0A3L8SWQ7_CHLGU</name>
<evidence type="ECO:0000256" key="9">
    <source>
        <dbReference type="SAM" id="MobiDB-lite"/>
    </source>
</evidence>
<feature type="coiled-coil region" evidence="8">
    <location>
        <begin position="699"/>
        <end position="747"/>
    </location>
</feature>
<evidence type="ECO:0000256" key="6">
    <source>
        <dbReference type="ARBA" id="ARBA00023203"/>
    </source>
</evidence>
<evidence type="ECO:0000256" key="7">
    <source>
        <dbReference type="ARBA" id="ARBA00023212"/>
    </source>
</evidence>
<feature type="compositionally biased region" description="Polar residues" evidence="9">
    <location>
        <begin position="1530"/>
        <end position="1540"/>
    </location>
</feature>
<feature type="coiled-coil region" evidence="8">
    <location>
        <begin position="1336"/>
        <end position="1363"/>
    </location>
</feature>
<feature type="compositionally biased region" description="Low complexity" evidence="9">
    <location>
        <begin position="1490"/>
        <end position="1504"/>
    </location>
</feature>
<protein>
    <recommendedName>
        <fullName evidence="12">PH domain-containing protein</fullName>
    </recommendedName>
</protein>